<dbReference type="AlphaFoldDB" id="A0A366EQN7"/>
<dbReference type="Pfam" id="PF00535">
    <property type="entry name" value="Glycos_transf_2"/>
    <property type="match status" value="1"/>
</dbReference>
<dbReference type="PANTHER" id="PTHR22916:SF3">
    <property type="entry name" value="UDP-GLCNAC:BETAGAL BETA-1,3-N-ACETYLGLUCOSAMINYLTRANSFERASE-LIKE PROTEIN 1"/>
    <property type="match status" value="1"/>
</dbReference>
<feature type="domain" description="Glycosyltransferase 2-like" evidence="2">
    <location>
        <begin position="7"/>
        <end position="163"/>
    </location>
</feature>
<dbReference type="PANTHER" id="PTHR22916">
    <property type="entry name" value="GLYCOSYLTRANSFERASE"/>
    <property type="match status" value="1"/>
</dbReference>
<evidence type="ECO:0000313" key="4">
    <source>
        <dbReference type="Proteomes" id="UP000252118"/>
    </source>
</evidence>
<dbReference type="InterPro" id="IPR029044">
    <property type="entry name" value="Nucleotide-diphossugar_trans"/>
</dbReference>
<dbReference type="InterPro" id="IPR001173">
    <property type="entry name" value="Glyco_trans_2-like"/>
</dbReference>
<evidence type="ECO:0000313" key="3">
    <source>
        <dbReference type="EMBL" id="RBP04717.1"/>
    </source>
</evidence>
<dbReference type="EMBL" id="QNRJ01000005">
    <property type="protein sequence ID" value="RBP04717.1"/>
    <property type="molecule type" value="Genomic_DNA"/>
</dbReference>
<dbReference type="RefSeq" id="WP_113969173.1">
    <property type="nucleotide sequence ID" value="NZ_QNRJ01000005.1"/>
</dbReference>
<reference evidence="3 4" key="1">
    <citation type="submission" date="2018-06" db="EMBL/GenBank/DDBJ databases">
        <title>Freshwater and sediment microbial communities from various areas in North America, analyzing microbe dynamics in response to fracking.</title>
        <authorList>
            <person name="Lamendella R."/>
        </authorList>
    </citation>
    <scope>NUCLEOTIDE SEQUENCE [LARGE SCALE GENOMIC DNA]</scope>
    <source>
        <strain evidence="3 4">97B</strain>
    </source>
</reference>
<dbReference type="GO" id="GO:0016758">
    <property type="term" value="F:hexosyltransferase activity"/>
    <property type="evidence" value="ECO:0007669"/>
    <property type="project" value="UniProtKB-ARBA"/>
</dbReference>
<proteinExistence type="inferred from homology"/>
<comment type="similarity">
    <text evidence="1">Belongs to the glycosyltransferase 2 family.</text>
</comment>
<dbReference type="Gene3D" id="3.90.550.10">
    <property type="entry name" value="Spore Coat Polysaccharide Biosynthesis Protein SpsA, Chain A"/>
    <property type="match status" value="1"/>
</dbReference>
<keyword evidence="3" id="KW-0808">Transferase</keyword>
<dbReference type="Proteomes" id="UP000252118">
    <property type="component" value="Unassembled WGS sequence"/>
</dbReference>
<name>A0A366EQN7_9BACI</name>
<dbReference type="SUPFAM" id="SSF53448">
    <property type="entry name" value="Nucleotide-diphospho-sugar transferases"/>
    <property type="match status" value="1"/>
</dbReference>
<accession>A0A366EQN7</accession>
<gene>
    <name evidence="3" type="ORF">DET59_1053</name>
</gene>
<organism evidence="3 4">
    <name type="scientific">Rossellomorea aquimaris</name>
    <dbReference type="NCBI Taxonomy" id="189382"/>
    <lineage>
        <taxon>Bacteria</taxon>
        <taxon>Bacillati</taxon>
        <taxon>Bacillota</taxon>
        <taxon>Bacilli</taxon>
        <taxon>Bacillales</taxon>
        <taxon>Bacillaceae</taxon>
        <taxon>Rossellomorea</taxon>
    </lineage>
</organism>
<dbReference type="OrthoDB" id="9785185at2"/>
<comment type="caution">
    <text evidence="3">The sequence shown here is derived from an EMBL/GenBank/DDBJ whole genome shotgun (WGS) entry which is preliminary data.</text>
</comment>
<sequence length="308" mass="35566">MSQALVSVVIPCFNSEKWIEETLNSVFNQTYSSMEVITVDDGSNDNTKSIILNYGKPIKYVSQSNKGPSVARNTGIKEASGKYIAFLDSDDLWEVDKLSKQVNFLEKNQDVALVFSNVKVVNEKGDYLYTHFNKVPKDKKELIRAFFLGKIGMNTPTIVARKAAIVDINGFDEDLPVREDHFFLMSIAEKYLIHHFEEPLVKRRINETSMTQSVKAEKLFSINEPFIKKSIAKFPYLKNYSKFVYSNINMSVGNAYWKKGDRRETLKYMVKSLKYEPFVPRKYFILLLVITGIKNRSFQKIKLKLRSK</sequence>
<protein>
    <submittedName>
        <fullName evidence="3">Glycosyltransferase involved in cell wall biosynthesis</fullName>
    </submittedName>
</protein>
<evidence type="ECO:0000256" key="1">
    <source>
        <dbReference type="ARBA" id="ARBA00006739"/>
    </source>
</evidence>
<evidence type="ECO:0000259" key="2">
    <source>
        <dbReference type="Pfam" id="PF00535"/>
    </source>
</evidence>